<evidence type="ECO:0000313" key="4">
    <source>
        <dbReference type="Proteomes" id="UP000000467"/>
    </source>
</evidence>
<dbReference type="PANTHER" id="PTHR35004">
    <property type="entry name" value="TRANSPOSASE RV3428C-RELATED"/>
    <property type="match status" value="1"/>
</dbReference>
<dbReference type="STRING" id="1089553.Tph_c08010"/>
<dbReference type="InterPro" id="IPR009057">
    <property type="entry name" value="Homeodomain-like_sf"/>
</dbReference>
<dbReference type="Gene3D" id="3.30.420.10">
    <property type="entry name" value="Ribonuclease H-like superfamily/Ribonuclease H"/>
    <property type="match status" value="1"/>
</dbReference>
<sequence length="445" mass="50230">MSQMELNRIQVLEQSLGGLITTKHAALVLGLSERHVYRLKARLREHGPASLAHGNRGRKPAHTIPEDIRQQVVQLAQSKYWGCNFTFLSELLHEYEGISLSPSSVARILKAAGISSPKKHRPPKLHRSRQRKPQIGLLVQIDGSHHDWLEGRGPKLVLLLAVDDATGQILAALFWPSEDFEGYCYLLFDLVTNHGIPVAIYSDRHTLFFSPKGEEDTTVEQQLLGQQRPLTQIGRILNELGIQHIPARSPQAKGRIERSFQTLQERLVLELRLAGAATLDEANAVLKNFIVRYNKKFAVQPADPVSAFRPIPSHLRLDHVFCWKEHRMLNPGYTIRFECKAYKVLNPKGAPVIPLRSVVEVHKLLDGRLYVGWKGNIYPLELLNVTSSPKTKSKAESKASTVANEKAGTTLTRRPAQDHPWRMPWKPRRPNYTTSTLTKSLTSFT</sequence>
<dbReference type="eggNOG" id="COG2801">
    <property type="taxonomic scope" value="Bacteria"/>
</dbReference>
<evidence type="ECO:0000259" key="2">
    <source>
        <dbReference type="PROSITE" id="PS50994"/>
    </source>
</evidence>
<feature type="region of interest" description="Disordered" evidence="1">
    <location>
        <begin position="389"/>
        <end position="445"/>
    </location>
</feature>
<evidence type="ECO:0000256" key="1">
    <source>
        <dbReference type="SAM" id="MobiDB-lite"/>
    </source>
</evidence>
<dbReference type="Proteomes" id="UP000000467">
    <property type="component" value="Chromosome"/>
</dbReference>
<dbReference type="SUPFAM" id="SSF46689">
    <property type="entry name" value="Homeodomain-like"/>
    <property type="match status" value="1"/>
</dbReference>
<proteinExistence type="predicted"/>
<dbReference type="InterPro" id="IPR036397">
    <property type="entry name" value="RNaseH_sf"/>
</dbReference>
<dbReference type="InterPro" id="IPR001584">
    <property type="entry name" value="Integrase_cat-core"/>
</dbReference>
<dbReference type="eggNOG" id="COG3415">
    <property type="taxonomic scope" value="Bacteria"/>
</dbReference>
<dbReference type="SUPFAM" id="SSF53098">
    <property type="entry name" value="Ribonuclease H-like"/>
    <property type="match status" value="1"/>
</dbReference>
<dbReference type="NCBIfam" id="NF033594">
    <property type="entry name" value="transpos_ISNCY_2"/>
    <property type="match status" value="1"/>
</dbReference>
<dbReference type="AlphaFoldDB" id="K4LDF6"/>
<dbReference type="InterPro" id="IPR012337">
    <property type="entry name" value="RNaseH-like_sf"/>
</dbReference>
<evidence type="ECO:0000313" key="3">
    <source>
        <dbReference type="EMBL" id="AFV11031.1"/>
    </source>
</evidence>
<feature type="compositionally biased region" description="Low complexity" evidence="1">
    <location>
        <begin position="433"/>
        <end position="445"/>
    </location>
</feature>
<gene>
    <name evidence="3" type="ordered locus">Tph_c08010</name>
</gene>
<feature type="domain" description="Integrase catalytic" evidence="2">
    <location>
        <begin position="129"/>
        <end position="318"/>
    </location>
</feature>
<name>K4LDF6_THEPS</name>
<dbReference type="InterPro" id="IPR047797">
    <property type="entry name" value="ISNCY_transpos"/>
</dbReference>
<dbReference type="HOGENOM" id="CLU_041517_0_1_9"/>
<organism evidence="3 4">
    <name type="scientific">Thermacetogenium phaeum (strain ATCC BAA-254 / DSM 26808 / PB)</name>
    <dbReference type="NCBI Taxonomy" id="1089553"/>
    <lineage>
        <taxon>Bacteria</taxon>
        <taxon>Bacillati</taxon>
        <taxon>Bacillota</taxon>
        <taxon>Clostridia</taxon>
        <taxon>Thermoanaerobacterales</taxon>
        <taxon>Thermoanaerobacteraceae</taxon>
        <taxon>Thermacetogenium</taxon>
    </lineage>
</organism>
<dbReference type="Pfam" id="PF13565">
    <property type="entry name" value="HTH_32"/>
    <property type="match status" value="1"/>
</dbReference>
<dbReference type="PANTHER" id="PTHR35004:SF7">
    <property type="entry name" value="INTEGRASE PROTEIN"/>
    <property type="match status" value="1"/>
</dbReference>
<accession>K4LDF6</accession>
<dbReference type="KEGG" id="tpz:Tph_c08010"/>
<dbReference type="GO" id="GO:0015074">
    <property type="term" value="P:DNA integration"/>
    <property type="evidence" value="ECO:0007669"/>
    <property type="project" value="InterPro"/>
</dbReference>
<dbReference type="GO" id="GO:0003676">
    <property type="term" value="F:nucleic acid binding"/>
    <property type="evidence" value="ECO:0007669"/>
    <property type="project" value="InterPro"/>
</dbReference>
<dbReference type="PROSITE" id="PS50994">
    <property type="entry name" value="INTEGRASE"/>
    <property type="match status" value="1"/>
</dbReference>
<protein>
    <submittedName>
        <fullName evidence="3">Integrase catalytic region</fullName>
    </submittedName>
</protein>
<keyword evidence="4" id="KW-1185">Reference proteome</keyword>
<reference evidence="3 4" key="1">
    <citation type="journal article" date="2012" name="BMC Genomics">
        <title>Genome-guided analysis of physiological and morphological traits of the fermentative acetate oxidizer Thermacetogenium phaeum.</title>
        <authorList>
            <person name="Oehler D."/>
            <person name="Poehlein A."/>
            <person name="Leimbach A."/>
            <person name="Muller N."/>
            <person name="Daniel R."/>
            <person name="Gottschalk G."/>
            <person name="Schink B."/>
        </authorList>
    </citation>
    <scope>NUCLEOTIDE SEQUENCE [LARGE SCALE GENOMIC DNA]</scope>
    <source>
        <strain evidence="4">ATCC BAA-254 / DSM 26808 / PB</strain>
    </source>
</reference>
<dbReference type="EMBL" id="CP003732">
    <property type="protein sequence ID" value="AFV11031.1"/>
    <property type="molecule type" value="Genomic_DNA"/>
</dbReference>